<dbReference type="PANTHER" id="PTHR12428:SF34">
    <property type="entry name" value="MITOCHONDRIAL INNER MEMBRANE PROTEIN OXA1-LIKE"/>
    <property type="match status" value="1"/>
</dbReference>
<dbReference type="PANTHER" id="PTHR12428">
    <property type="entry name" value="OXA1"/>
    <property type="match status" value="1"/>
</dbReference>
<sequence>MAYRRSLTTRAKLFAQQRFTPSFSYFNRDEDRKNQHPDEKLTTFPQSRSYSVFGNSTNTPVGFGGGGGGVRFRDPRWSHAFGVPMTTSGILLARNMSTTVGDADEANKIDYMYDMADVLADKTMEVVSTQAPAVSEVAVAAADSWLPVAALQYAIDGIHNFTGLNWWASIVITTLIIRTLAVPIMINQLKATTKLTILRPELEAIREEMQSRDMSPSAVAEGQEKMKRVFKEHGVSTFTPLKGLLIQGPVFVSFFLAIQNMVDKVPSFKTGGTSWFLDLTTADPFYILPFLTAFSFWITVEFNMQEGLEGNPAAGTMKNVSRGFAALTVPLTATFPKALFCYWITSNLFSLVYGLIIKKPSVKKMLNVPIIVPPPPSSTSGSKPTFSFFEAMKRYAKAEAEKRHKAGQTTNPPTSNHSISPLSLPSEKPTAEDQKSANQKESRAAVLSQRIKRLEKEVKGRKKKQKR</sequence>
<dbReference type="AlphaFoldDB" id="A0AAD8L9W7"/>
<dbReference type="CDD" id="cd20069">
    <property type="entry name" value="5TM_Oxa1-like"/>
    <property type="match status" value="1"/>
</dbReference>
<dbReference type="EMBL" id="JAUHHV010000001">
    <property type="protein sequence ID" value="KAK1438509.1"/>
    <property type="molecule type" value="Genomic_DNA"/>
</dbReference>
<dbReference type="Proteomes" id="UP001229421">
    <property type="component" value="Unassembled WGS sequence"/>
</dbReference>
<evidence type="ECO:0000256" key="5">
    <source>
        <dbReference type="ARBA" id="ARBA00023136"/>
    </source>
</evidence>
<comment type="subcellular location">
    <subcellularLocation>
        <location evidence="1 6">Membrane</location>
        <topology evidence="1 6">Multi-pass membrane protein</topology>
    </subcellularLocation>
</comment>
<keyword evidence="11" id="KW-1185">Reference proteome</keyword>
<dbReference type="Pfam" id="PF02096">
    <property type="entry name" value="60KD_IMP"/>
    <property type="match status" value="1"/>
</dbReference>
<proteinExistence type="inferred from homology"/>
<evidence type="ECO:0000256" key="4">
    <source>
        <dbReference type="ARBA" id="ARBA00022989"/>
    </source>
</evidence>
<comment type="similarity">
    <text evidence="2">Belongs to the OXA1/ALB3/YidC (TC 2.A.9.2) family.</text>
</comment>
<evidence type="ECO:0000256" key="6">
    <source>
        <dbReference type="RuleBase" id="RU003945"/>
    </source>
</evidence>
<dbReference type="GO" id="GO:0005743">
    <property type="term" value="C:mitochondrial inner membrane"/>
    <property type="evidence" value="ECO:0007669"/>
    <property type="project" value="TreeGrafter"/>
</dbReference>
<name>A0AAD8L9W7_TARER</name>
<feature type="transmembrane region" description="Helical" evidence="8">
    <location>
        <begin position="337"/>
        <end position="356"/>
    </location>
</feature>
<protein>
    <recommendedName>
        <fullName evidence="9">Membrane insertase YidC/Oxa/ALB C-terminal domain-containing protein</fullName>
    </recommendedName>
</protein>
<feature type="compositionally biased region" description="Basic and acidic residues" evidence="7">
    <location>
        <begin position="429"/>
        <end position="443"/>
    </location>
</feature>
<feature type="region of interest" description="Disordered" evidence="7">
    <location>
        <begin position="399"/>
        <end position="467"/>
    </location>
</feature>
<keyword evidence="4 8" id="KW-1133">Transmembrane helix</keyword>
<comment type="caution">
    <text evidence="10">The sequence shown here is derived from an EMBL/GenBank/DDBJ whole genome shotgun (WGS) entry which is preliminary data.</text>
</comment>
<evidence type="ECO:0000256" key="2">
    <source>
        <dbReference type="ARBA" id="ARBA00010583"/>
    </source>
</evidence>
<evidence type="ECO:0000256" key="1">
    <source>
        <dbReference type="ARBA" id="ARBA00004141"/>
    </source>
</evidence>
<feature type="domain" description="Membrane insertase YidC/Oxa/ALB C-terminal" evidence="9">
    <location>
        <begin position="166"/>
        <end position="359"/>
    </location>
</feature>
<evidence type="ECO:0000256" key="3">
    <source>
        <dbReference type="ARBA" id="ARBA00022692"/>
    </source>
</evidence>
<dbReference type="GO" id="GO:0032977">
    <property type="term" value="F:membrane insertase activity"/>
    <property type="evidence" value="ECO:0007669"/>
    <property type="project" value="InterPro"/>
</dbReference>
<evidence type="ECO:0000259" key="9">
    <source>
        <dbReference type="Pfam" id="PF02096"/>
    </source>
</evidence>
<dbReference type="InterPro" id="IPR001708">
    <property type="entry name" value="YidC/ALB3/OXA1/COX18"/>
</dbReference>
<reference evidence="10" key="1">
    <citation type="journal article" date="2023" name="bioRxiv">
        <title>Improved chromosome-level genome assembly for marigold (Tagetes erecta).</title>
        <authorList>
            <person name="Jiang F."/>
            <person name="Yuan L."/>
            <person name="Wang S."/>
            <person name="Wang H."/>
            <person name="Xu D."/>
            <person name="Wang A."/>
            <person name="Fan W."/>
        </authorList>
    </citation>
    <scope>NUCLEOTIDE SEQUENCE</scope>
    <source>
        <strain evidence="10">WSJ</strain>
        <tissue evidence="10">Leaf</tissue>
    </source>
</reference>
<comment type="similarity">
    <text evidence="6">Belongs to the OXA1/ALB3/YidC family.</text>
</comment>
<feature type="transmembrane region" description="Helical" evidence="8">
    <location>
        <begin position="164"/>
        <end position="186"/>
    </location>
</feature>
<dbReference type="InterPro" id="IPR028055">
    <property type="entry name" value="YidC/Oxa/ALB_C"/>
</dbReference>
<keyword evidence="5 8" id="KW-0472">Membrane</keyword>
<evidence type="ECO:0000313" key="10">
    <source>
        <dbReference type="EMBL" id="KAK1438509.1"/>
    </source>
</evidence>
<feature type="compositionally biased region" description="Polar residues" evidence="7">
    <location>
        <begin position="407"/>
        <end position="423"/>
    </location>
</feature>
<evidence type="ECO:0000313" key="11">
    <source>
        <dbReference type="Proteomes" id="UP001229421"/>
    </source>
</evidence>
<feature type="transmembrane region" description="Helical" evidence="8">
    <location>
        <begin position="244"/>
        <end position="262"/>
    </location>
</feature>
<gene>
    <name evidence="10" type="ORF">QVD17_04318</name>
</gene>
<organism evidence="10 11">
    <name type="scientific">Tagetes erecta</name>
    <name type="common">African marigold</name>
    <dbReference type="NCBI Taxonomy" id="13708"/>
    <lineage>
        <taxon>Eukaryota</taxon>
        <taxon>Viridiplantae</taxon>
        <taxon>Streptophyta</taxon>
        <taxon>Embryophyta</taxon>
        <taxon>Tracheophyta</taxon>
        <taxon>Spermatophyta</taxon>
        <taxon>Magnoliopsida</taxon>
        <taxon>eudicotyledons</taxon>
        <taxon>Gunneridae</taxon>
        <taxon>Pentapetalae</taxon>
        <taxon>asterids</taxon>
        <taxon>campanulids</taxon>
        <taxon>Asterales</taxon>
        <taxon>Asteraceae</taxon>
        <taxon>Asteroideae</taxon>
        <taxon>Heliantheae alliance</taxon>
        <taxon>Tageteae</taxon>
        <taxon>Tagetes</taxon>
    </lineage>
</organism>
<evidence type="ECO:0000256" key="8">
    <source>
        <dbReference type="SAM" id="Phobius"/>
    </source>
</evidence>
<evidence type="ECO:0000256" key="7">
    <source>
        <dbReference type="SAM" id="MobiDB-lite"/>
    </source>
</evidence>
<accession>A0AAD8L9W7</accession>
<keyword evidence="3 6" id="KW-0812">Transmembrane</keyword>
<dbReference type="NCBIfam" id="TIGR03592">
    <property type="entry name" value="yidC_oxa1_cterm"/>
    <property type="match status" value="1"/>
</dbReference>
<dbReference type="GO" id="GO:0032979">
    <property type="term" value="P:protein insertion into mitochondrial inner membrane from matrix"/>
    <property type="evidence" value="ECO:0007669"/>
    <property type="project" value="TreeGrafter"/>
</dbReference>
<feature type="transmembrane region" description="Helical" evidence="8">
    <location>
        <begin position="274"/>
        <end position="298"/>
    </location>
</feature>